<dbReference type="EMBL" id="UFSO01000003">
    <property type="protein sequence ID" value="SSY80625.1"/>
    <property type="molecule type" value="Genomic_DNA"/>
</dbReference>
<dbReference type="RefSeq" id="WP_051968402.1">
    <property type="nucleotide sequence ID" value="NZ_CP091519.2"/>
</dbReference>
<evidence type="ECO:0000313" key="2">
    <source>
        <dbReference type="Proteomes" id="UP000254209"/>
    </source>
</evidence>
<dbReference type="OrthoDB" id="8609885at2"/>
<proteinExistence type="predicted"/>
<protein>
    <submittedName>
        <fullName evidence="1">Uncharacterized protein</fullName>
    </submittedName>
</protein>
<dbReference type="STRING" id="1120980.GCA_000745955_00535"/>
<keyword evidence="2" id="KW-1185">Reference proteome</keyword>
<gene>
    <name evidence="1" type="ORF">NCTC10283_02185</name>
</gene>
<organism evidence="1 2">
    <name type="scientific">Alysiella crassa</name>
    <dbReference type="NCBI Taxonomy" id="153491"/>
    <lineage>
        <taxon>Bacteria</taxon>
        <taxon>Pseudomonadati</taxon>
        <taxon>Pseudomonadota</taxon>
        <taxon>Betaproteobacteria</taxon>
        <taxon>Neisseriales</taxon>
        <taxon>Neisseriaceae</taxon>
        <taxon>Alysiella</taxon>
    </lineage>
</organism>
<sequence length="591" mass="65232">MDDLLIQFSELQPDFDDDLPIAFGDDVGNIAPISPPKPPRRSPLVFDFRAHYSGSLKTDLCQSHQSVGANLAQNHDADVSGSLNVQNCLEISTLDMADVQICQTHQYDDSALLQNCHTAQISETQNLQHCQNNPFGDSVLHKNHGVANWVGAFRKSCQSSEFAGEFLANLISGQFVGADVSGCLKTQIGDSMQPPCHWYDIVLPNKNPEIKSPCGKNPPSDELPLTFEVYQTETDGTQIPLPFACRAVAQIPLLDTYMIVNDISASVNGEPLELFGASIKTDMDSYCWQGSVQMPPQDFEKFDFTRQTDLPITLKINGETFVFMGENISASREFGRKSFTVSGRSLTAKLGKDYAKNQTGTVNQDLMARQIVDAQLRYTDFKLQDWTAANWRIPAHLFVLTDKTPIAMMQELAQTAGAFIESHPNELILNVKPRWKRAAWLLDDGADVVCPPNVIVKIDEQKQVNTQYNSVLIAPTHTLSNMAHVYRDGTDKMPAAPSLSGSLYTADNVCRSLGIKVLSESGTHLQAQITLAPPSEKYAIERAKIGDIWRFDEADGAWFGVIQGVELEVGVDNDGAVAVWQKLTVDRYLGD</sequence>
<dbReference type="Proteomes" id="UP000254209">
    <property type="component" value="Unassembled WGS sequence"/>
</dbReference>
<evidence type="ECO:0000313" key="1">
    <source>
        <dbReference type="EMBL" id="SSY80625.1"/>
    </source>
</evidence>
<dbReference type="AlphaFoldDB" id="A0A376BV10"/>
<reference evidence="1 2" key="1">
    <citation type="submission" date="2018-06" db="EMBL/GenBank/DDBJ databases">
        <authorList>
            <consortium name="Pathogen Informatics"/>
            <person name="Doyle S."/>
        </authorList>
    </citation>
    <scope>NUCLEOTIDE SEQUENCE [LARGE SCALE GENOMIC DNA]</scope>
    <source>
        <strain evidence="1 2">NCTC10283</strain>
    </source>
</reference>
<accession>A0A376BV10</accession>
<name>A0A376BV10_9NEIS</name>